<reference evidence="3 4" key="1">
    <citation type="submission" date="2023-01" db="EMBL/GenBank/DDBJ databases">
        <title>Analysis of 21 Apiospora genomes using comparative genomics revels a genus with tremendous synthesis potential of carbohydrate active enzymes and secondary metabolites.</title>
        <authorList>
            <person name="Sorensen T."/>
        </authorList>
    </citation>
    <scope>NUCLEOTIDE SEQUENCE [LARGE SCALE GENOMIC DNA]</scope>
    <source>
        <strain evidence="3 4">CBS 114990</strain>
    </source>
</reference>
<feature type="region of interest" description="Disordered" evidence="1">
    <location>
        <begin position="1"/>
        <end position="49"/>
    </location>
</feature>
<dbReference type="EMBL" id="JAQQWN010000007">
    <property type="protein sequence ID" value="KAK8075344.1"/>
    <property type="molecule type" value="Genomic_DNA"/>
</dbReference>
<dbReference type="RefSeq" id="XP_066666284.1">
    <property type="nucleotide sequence ID" value="XM_066814322.1"/>
</dbReference>
<feature type="transmembrane region" description="Helical" evidence="2">
    <location>
        <begin position="64"/>
        <end position="87"/>
    </location>
</feature>
<keyword evidence="4" id="KW-1185">Reference proteome</keyword>
<evidence type="ECO:0000313" key="4">
    <source>
        <dbReference type="Proteomes" id="UP001433268"/>
    </source>
</evidence>
<dbReference type="GO" id="GO:0008233">
    <property type="term" value="F:peptidase activity"/>
    <property type="evidence" value="ECO:0007669"/>
    <property type="project" value="UniProtKB-KW"/>
</dbReference>
<keyword evidence="2" id="KW-0812">Transmembrane</keyword>
<organism evidence="3 4">
    <name type="scientific">Apiospora hydei</name>
    <dbReference type="NCBI Taxonomy" id="1337664"/>
    <lineage>
        <taxon>Eukaryota</taxon>
        <taxon>Fungi</taxon>
        <taxon>Dikarya</taxon>
        <taxon>Ascomycota</taxon>
        <taxon>Pezizomycotina</taxon>
        <taxon>Sordariomycetes</taxon>
        <taxon>Xylariomycetidae</taxon>
        <taxon>Amphisphaeriales</taxon>
        <taxon>Apiosporaceae</taxon>
        <taxon>Apiospora</taxon>
    </lineage>
</organism>
<evidence type="ECO:0000256" key="2">
    <source>
        <dbReference type="SAM" id="Phobius"/>
    </source>
</evidence>
<evidence type="ECO:0000313" key="3">
    <source>
        <dbReference type="EMBL" id="KAK8075344.1"/>
    </source>
</evidence>
<evidence type="ECO:0000256" key="1">
    <source>
        <dbReference type="SAM" id="MobiDB-lite"/>
    </source>
</evidence>
<name>A0ABR1VVT2_9PEZI</name>
<gene>
    <name evidence="3" type="ORF">PG997_010007</name>
</gene>
<dbReference type="Proteomes" id="UP001433268">
    <property type="component" value="Unassembled WGS sequence"/>
</dbReference>
<keyword evidence="3" id="KW-0645">Protease</keyword>
<accession>A0ABR1VVT2</accession>
<sequence length="220" mass="22811">MESRVKAQPGLEVAYHDAPELSNHGSDGLEVSHNSSGALKGGDDAPCPVDTQQRRRRICGLRRVQFAIIVSVLGAICVVGAVVGGVVGSRSSNGTSTSTSAFPTATSGILALDCPKIDGTQKPYTVSGSPNAYTFQFTCEYDATGSRGNGAKFNTTTVDGCVEKCAEHNHEESDTACGGVVWNGNLTSSLTLGGNCYLKMGMAHTTDRCNGCVVVAAMLV</sequence>
<keyword evidence="3" id="KW-0378">Hydrolase</keyword>
<comment type="caution">
    <text evidence="3">The sequence shown here is derived from an EMBL/GenBank/DDBJ whole genome shotgun (WGS) entry which is preliminary data.</text>
</comment>
<keyword evidence="2" id="KW-0472">Membrane</keyword>
<proteinExistence type="predicted"/>
<keyword evidence="2" id="KW-1133">Transmembrane helix</keyword>
<dbReference type="GeneID" id="92047382"/>
<protein>
    <submittedName>
        <fullName evidence="3">Eukaryotic aspartyl protease</fullName>
    </submittedName>
</protein>
<dbReference type="GO" id="GO:0006508">
    <property type="term" value="P:proteolysis"/>
    <property type="evidence" value="ECO:0007669"/>
    <property type="project" value="UniProtKB-KW"/>
</dbReference>